<gene>
    <name evidence="1" type="ORF">RhiirA5_440157</name>
</gene>
<dbReference type="Proteomes" id="UP000232722">
    <property type="component" value="Unassembled WGS sequence"/>
</dbReference>
<accession>A0A2N0NGY8</accession>
<name>A0A2N0NGY8_9GLOM</name>
<sequence>MIKLRILIWDASDISNERERLIEVTPKRFKKSAASSIRISRNCISSLLYAQCQLAISAIFKESSALKITSSNDIIVAAYFKNANNSYFIIKLNLAICHDVHKPKRLLLEFEDFCRKVEPFNDETFEQFGDEVFKF</sequence>
<reference evidence="1 2" key="1">
    <citation type="submission" date="2016-04" db="EMBL/GenBank/DDBJ databases">
        <title>Genome analyses suggest a sexual origin of heterokaryosis in a supposedly ancient asexual fungus.</title>
        <authorList>
            <person name="Ropars J."/>
            <person name="Sedzielewska K."/>
            <person name="Noel J."/>
            <person name="Charron P."/>
            <person name="Farinelli L."/>
            <person name="Marton T."/>
            <person name="Kruger M."/>
            <person name="Pelin A."/>
            <person name="Brachmann A."/>
            <person name="Corradi N."/>
        </authorList>
    </citation>
    <scope>NUCLEOTIDE SEQUENCE [LARGE SCALE GENOMIC DNA]</scope>
    <source>
        <strain evidence="1 2">A5</strain>
    </source>
</reference>
<evidence type="ECO:0000313" key="1">
    <source>
        <dbReference type="EMBL" id="PKB93851.1"/>
    </source>
</evidence>
<proteinExistence type="predicted"/>
<dbReference type="VEuPathDB" id="FungiDB:RhiirA1_537266"/>
<comment type="caution">
    <text evidence="1">The sequence shown here is derived from an EMBL/GenBank/DDBJ whole genome shotgun (WGS) entry which is preliminary data.</text>
</comment>
<organism evidence="1 2">
    <name type="scientific">Rhizophagus irregularis</name>
    <dbReference type="NCBI Taxonomy" id="588596"/>
    <lineage>
        <taxon>Eukaryota</taxon>
        <taxon>Fungi</taxon>
        <taxon>Fungi incertae sedis</taxon>
        <taxon>Mucoromycota</taxon>
        <taxon>Glomeromycotina</taxon>
        <taxon>Glomeromycetes</taxon>
        <taxon>Glomerales</taxon>
        <taxon>Glomeraceae</taxon>
        <taxon>Rhizophagus</taxon>
    </lineage>
</organism>
<reference evidence="1 2" key="2">
    <citation type="submission" date="2017-09" db="EMBL/GenBank/DDBJ databases">
        <title>Extensive intraspecific genome diversity in a model arbuscular mycorrhizal fungus.</title>
        <authorList>
            <person name="Chen E.C."/>
            <person name="Morin E."/>
            <person name="Beaudet D."/>
            <person name="Noel J."/>
            <person name="Ndikumana S."/>
            <person name="Charron P."/>
            <person name="St-Onge C."/>
            <person name="Giorgi J."/>
            <person name="Grigoriev I.V."/>
            <person name="Roux C."/>
            <person name="Martin F.M."/>
            <person name="Corradi N."/>
        </authorList>
    </citation>
    <scope>NUCLEOTIDE SEQUENCE [LARGE SCALE GENOMIC DNA]</scope>
    <source>
        <strain evidence="1 2">A5</strain>
    </source>
</reference>
<evidence type="ECO:0000313" key="2">
    <source>
        <dbReference type="Proteomes" id="UP000232722"/>
    </source>
</evidence>
<dbReference type="AlphaFoldDB" id="A0A2N0NGY8"/>
<protein>
    <submittedName>
        <fullName evidence="1">Uncharacterized protein</fullName>
    </submittedName>
</protein>
<dbReference type="EMBL" id="LLXJ01007123">
    <property type="protein sequence ID" value="PKB93851.1"/>
    <property type="molecule type" value="Genomic_DNA"/>
</dbReference>